<proteinExistence type="predicted"/>
<dbReference type="AlphaFoldDB" id="A0A2B7Y0C5"/>
<sequence length="102" mass="11585">MANNNTFSWSSTASLILPLVNFYPQDSTPSRNVTQFTWTRWENEMRRAPKAMSHESLTACAKCLKRQMRGMGPLVAAPHKLRAAVLRRLTSEVDTHPINQTN</sequence>
<gene>
    <name evidence="1" type="ORF">AJ79_02954</name>
</gene>
<keyword evidence="2" id="KW-1185">Reference proteome</keyword>
<protein>
    <submittedName>
        <fullName evidence="1">Uncharacterized protein</fullName>
    </submittedName>
</protein>
<evidence type="ECO:0000313" key="1">
    <source>
        <dbReference type="EMBL" id="PGH14619.1"/>
    </source>
</evidence>
<evidence type="ECO:0000313" key="2">
    <source>
        <dbReference type="Proteomes" id="UP000223968"/>
    </source>
</evidence>
<name>A0A2B7Y0C5_9EURO</name>
<comment type="caution">
    <text evidence="1">The sequence shown here is derived from an EMBL/GenBank/DDBJ whole genome shotgun (WGS) entry which is preliminary data.</text>
</comment>
<dbReference type="EMBL" id="PDNB01000033">
    <property type="protein sequence ID" value="PGH14619.1"/>
    <property type="molecule type" value="Genomic_DNA"/>
</dbReference>
<reference evidence="1 2" key="1">
    <citation type="submission" date="2017-10" db="EMBL/GenBank/DDBJ databases">
        <title>Comparative genomics in systemic dimorphic fungi from Ajellomycetaceae.</title>
        <authorList>
            <person name="Munoz J.F."/>
            <person name="Mcewen J.G."/>
            <person name="Clay O.K."/>
            <person name="Cuomo C.A."/>
        </authorList>
    </citation>
    <scope>NUCLEOTIDE SEQUENCE [LARGE SCALE GENOMIC DNA]</scope>
    <source>
        <strain evidence="1 2">UAMH5409</strain>
    </source>
</reference>
<accession>A0A2B7Y0C5</accession>
<organism evidence="1 2">
    <name type="scientific">Helicocarpus griseus UAMH5409</name>
    <dbReference type="NCBI Taxonomy" id="1447875"/>
    <lineage>
        <taxon>Eukaryota</taxon>
        <taxon>Fungi</taxon>
        <taxon>Dikarya</taxon>
        <taxon>Ascomycota</taxon>
        <taxon>Pezizomycotina</taxon>
        <taxon>Eurotiomycetes</taxon>
        <taxon>Eurotiomycetidae</taxon>
        <taxon>Onygenales</taxon>
        <taxon>Ajellomycetaceae</taxon>
        <taxon>Helicocarpus</taxon>
    </lineage>
</organism>
<dbReference type="Proteomes" id="UP000223968">
    <property type="component" value="Unassembled WGS sequence"/>
</dbReference>